<evidence type="ECO:0000313" key="1">
    <source>
        <dbReference type="EMBL" id="GFQ77263.1"/>
    </source>
</evidence>
<dbReference type="OrthoDB" id="4843387at2759"/>
<evidence type="ECO:0000313" key="2">
    <source>
        <dbReference type="Proteomes" id="UP000887116"/>
    </source>
</evidence>
<comment type="caution">
    <text evidence="1">The sequence shown here is derived from an EMBL/GenBank/DDBJ whole genome shotgun (WGS) entry which is preliminary data.</text>
</comment>
<dbReference type="InterPro" id="IPR036397">
    <property type="entry name" value="RNaseH_sf"/>
</dbReference>
<organism evidence="1 2">
    <name type="scientific">Trichonephila clavata</name>
    <name type="common">Joro spider</name>
    <name type="synonym">Nephila clavata</name>
    <dbReference type="NCBI Taxonomy" id="2740835"/>
    <lineage>
        <taxon>Eukaryota</taxon>
        <taxon>Metazoa</taxon>
        <taxon>Ecdysozoa</taxon>
        <taxon>Arthropoda</taxon>
        <taxon>Chelicerata</taxon>
        <taxon>Arachnida</taxon>
        <taxon>Araneae</taxon>
        <taxon>Araneomorphae</taxon>
        <taxon>Entelegynae</taxon>
        <taxon>Araneoidea</taxon>
        <taxon>Nephilidae</taxon>
        <taxon>Trichonephila</taxon>
    </lineage>
</organism>
<keyword evidence="2" id="KW-1185">Reference proteome</keyword>
<proteinExistence type="predicted"/>
<accession>A0A8X6G969</accession>
<dbReference type="Gene3D" id="3.30.420.10">
    <property type="entry name" value="Ribonuclease H-like superfamily/Ribonuclease H"/>
    <property type="match status" value="1"/>
</dbReference>
<gene>
    <name evidence="1" type="primary">X975_05144</name>
    <name evidence="1" type="ORF">TNCT_109511</name>
</gene>
<protein>
    <submittedName>
        <fullName evidence="1">Protein-tyrosine sulfotransferase</fullName>
    </submittedName>
</protein>
<dbReference type="AlphaFoldDB" id="A0A8X6G969"/>
<dbReference type="Proteomes" id="UP000887116">
    <property type="component" value="Unassembled WGS sequence"/>
</dbReference>
<dbReference type="GO" id="GO:0003676">
    <property type="term" value="F:nucleic acid binding"/>
    <property type="evidence" value="ECO:0007669"/>
    <property type="project" value="InterPro"/>
</dbReference>
<reference evidence="1" key="1">
    <citation type="submission" date="2020-07" db="EMBL/GenBank/DDBJ databases">
        <title>Multicomponent nature underlies the extraordinary mechanical properties of spider dragline silk.</title>
        <authorList>
            <person name="Kono N."/>
            <person name="Nakamura H."/>
            <person name="Mori M."/>
            <person name="Yoshida Y."/>
            <person name="Ohtoshi R."/>
            <person name="Malay A.D."/>
            <person name="Moran D.A.P."/>
            <person name="Tomita M."/>
            <person name="Numata K."/>
            <person name="Arakawa K."/>
        </authorList>
    </citation>
    <scope>NUCLEOTIDE SEQUENCE</scope>
</reference>
<name>A0A8X6G969_TRICU</name>
<sequence length="142" mass="16713">MTIGMCSDPTDPRTRAFEIEKSVFKIPPMHQPTFARNFSMHPDLWIQSIPSKRYDKLRFTLFRSNSRIWVWRLPREPLLLKCVMPTMKFGGCGIMLRRCFTCLGLLASIPGKLNAKIYCTIQEDHRHPMLWQLYGVDRCCFQ</sequence>
<dbReference type="EMBL" id="BMAO01031737">
    <property type="protein sequence ID" value="GFQ77263.1"/>
    <property type="molecule type" value="Genomic_DNA"/>
</dbReference>